<dbReference type="PROSITE" id="PS50181">
    <property type="entry name" value="FBOX"/>
    <property type="match status" value="1"/>
</dbReference>
<feature type="domain" description="F-box" evidence="2">
    <location>
        <begin position="6"/>
        <end position="51"/>
    </location>
</feature>
<dbReference type="InterPro" id="IPR036047">
    <property type="entry name" value="F-box-like_dom_sf"/>
</dbReference>
<dbReference type="Pfam" id="PF12937">
    <property type="entry name" value="F-box-like"/>
    <property type="match status" value="1"/>
</dbReference>
<dbReference type="CDD" id="cd22157">
    <property type="entry name" value="F-box_AtFBW1-like"/>
    <property type="match status" value="1"/>
</dbReference>
<dbReference type="Gene3D" id="1.20.1280.50">
    <property type="match status" value="1"/>
</dbReference>
<proteinExistence type="predicted"/>
<organism evidence="3 4">
    <name type="scientific">Actinidia rufa</name>
    <dbReference type="NCBI Taxonomy" id="165716"/>
    <lineage>
        <taxon>Eukaryota</taxon>
        <taxon>Viridiplantae</taxon>
        <taxon>Streptophyta</taxon>
        <taxon>Embryophyta</taxon>
        <taxon>Tracheophyta</taxon>
        <taxon>Spermatophyta</taxon>
        <taxon>Magnoliopsida</taxon>
        <taxon>eudicotyledons</taxon>
        <taxon>Gunneridae</taxon>
        <taxon>Pentapetalae</taxon>
        <taxon>asterids</taxon>
        <taxon>Ericales</taxon>
        <taxon>Actinidiaceae</taxon>
        <taxon>Actinidia</taxon>
    </lineage>
</organism>
<evidence type="ECO:0000313" key="4">
    <source>
        <dbReference type="Proteomes" id="UP000585474"/>
    </source>
</evidence>
<keyword evidence="1" id="KW-0812">Transmembrane</keyword>
<feature type="transmembrane region" description="Helical" evidence="1">
    <location>
        <begin position="222"/>
        <end position="244"/>
    </location>
</feature>
<dbReference type="OrthoDB" id="1748835at2759"/>
<dbReference type="InterPro" id="IPR001810">
    <property type="entry name" value="F-box_dom"/>
</dbReference>
<feature type="transmembrane region" description="Helical" evidence="1">
    <location>
        <begin position="104"/>
        <end position="122"/>
    </location>
</feature>
<comment type="caution">
    <text evidence="3">The sequence shown here is derived from an EMBL/GenBank/DDBJ whole genome shotgun (WGS) entry which is preliminary data.</text>
</comment>
<keyword evidence="1" id="KW-0472">Membrane</keyword>
<sequence>MTTQNNGFVGPLPEEIIIDILSRLPADCVRKCQRVCKKWSALTSTTYFKVMHRERAAPVNFVQREQLMLLELLEKWQNKLHIEELNLEKRADDALTALRPNAQFLILGWFGMGSNVILQGSMSCADGVLLSSLTTISLGLAFLVAMSIAYNKIQRLVTPVAVLKQSLTDLHRNVLELKNETEHPGLITQTAFGSNFSTRIQALEQNHQLETTDFLPYYKRRLVWILIAAVVHCITSSIVTAVFFCKGKDYGNRAPKFALPTRPT</sequence>
<gene>
    <name evidence="3" type="ORF">Acr_06g0010530</name>
</gene>
<evidence type="ECO:0000256" key="1">
    <source>
        <dbReference type="SAM" id="Phobius"/>
    </source>
</evidence>
<dbReference type="SMART" id="SM00256">
    <property type="entry name" value="FBOX"/>
    <property type="match status" value="1"/>
</dbReference>
<protein>
    <recommendedName>
        <fullName evidence="2">F-box domain-containing protein</fullName>
    </recommendedName>
</protein>
<accession>A0A7J0ERP6</accession>
<dbReference type="AlphaFoldDB" id="A0A7J0ERP6"/>
<keyword evidence="1" id="KW-1133">Transmembrane helix</keyword>
<keyword evidence="4" id="KW-1185">Reference proteome</keyword>
<name>A0A7J0ERP6_9ERIC</name>
<reference evidence="3 4" key="1">
    <citation type="submission" date="2019-07" db="EMBL/GenBank/DDBJ databases">
        <title>De Novo Assembly of kiwifruit Actinidia rufa.</title>
        <authorList>
            <person name="Sugita-Konishi S."/>
            <person name="Sato K."/>
            <person name="Mori E."/>
            <person name="Abe Y."/>
            <person name="Kisaki G."/>
            <person name="Hamano K."/>
            <person name="Suezawa K."/>
            <person name="Otani M."/>
            <person name="Fukuda T."/>
            <person name="Manabe T."/>
            <person name="Gomi K."/>
            <person name="Tabuchi M."/>
            <person name="Akimitsu K."/>
            <person name="Kataoka I."/>
        </authorList>
    </citation>
    <scope>NUCLEOTIDE SEQUENCE [LARGE SCALE GENOMIC DNA]</scope>
    <source>
        <strain evidence="4">cv. Fuchu</strain>
    </source>
</reference>
<feature type="transmembrane region" description="Helical" evidence="1">
    <location>
        <begin position="128"/>
        <end position="150"/>
    </location>
</feature>
<dbReference type="Proteomes" id="UP000585474">
    <property type="component" value="Unassembled WGS sequence"/>
</dbReference>
<dbReference type="SUPFAM" id="SSF81383">
    <property type="entry name" value="F-box domain"/>
    <property type="match status" value="1"/>
</dbReference>
<evidence type="ECO:0000313" key="3">
    <source>
        <dbReference type="EMBL" id="GFY89113.1"/>
    </source>
</evidence>
<dbReference type="EMBL" id="BJWL01000006">
    <property type="protein sequence ID" value="GFY89113.1"/>
    <property type="molecule type" value="Genomic_DNA"/>
</dbReference>
<evidence type="ECO:0000259" key="2">
    <source>
        <dbReference type="PROSITE" id="PS50181"/>
    </source>
</evidence>